<evidence type="ECO:0000256" key="3">
    <source>
        <dbReference type="PIRSR" id="PIRSR004848-1"/>
    </source>
</evidence>
<dbReference type="PROSITE" id="PS01211">
    <property type="entry name" value="UPF0001"/>
    <property type="match status" value="1"/>
</dbReference>
<keyword evidence="1 2" id="KW-0663">Pyridoxal phosphate</keyword>
<dbReference type="CDD" id="cd06824">
    <property type="entry name" value="PLPDE_III_Yggs_like"/>
    <property type="match status" value="1"/>
</dbReference>
<dbReference type="OrthoDB" id="9804072at2"/>
<dbReference type="PANTHER" id="PTHR10146">
    <property type="entry name" value="PROLINE SYNTHETASE CO-TRANSCRIBED BACTERIAL HOMOLOG PROTEIN"/>
    <property type="match status" value="1"/>
</dbReference>
<dbReference type="Gene3D" id="3.20.20.10">
    <property type="entry name" value="Alanine racemase"/>
    <property type="match status" value="1"/>
</dbReference>
<protein>
    <recommendedName>
        <fullName evidence="2">Pyridoxal phosphate homeostasis protein</fullName>
        <shortName evidence="2">PLP homeostasis protein</shortName>
    </recommendedName>
</protein>
<dbReference type="SUPFAM" id="SSF51419">
    <property type="entry name" value="PLP-binding barrel"/>
    <property type="match status" value="1"/>
</dbReference>
<dbReference type="GO" id="GO:0030170">
    <property type="term" value="F:pyridoxal phosphate binding"/>
    <property type="evidence" value="ECO:0007669"/>
    <property type="project" value="UniProtKB-UniRule"/>
</dbReference>
<dbReference type="InterPro" id="IPR011078">
    <property type="entry name" value="PyrdxlP_homeostasis"/>
</dbReference>
<dbReference type="RefSeq" id="WP_024329645.1">
    <property type="nucleotide sequence ID" value="NZ_MUZR01000027.1"/>
</dbReference>
<dbReference type="AlphaFoldDB" id="A0A1V2ZY52"/>
<dbReference type="PANTHER" id="PTHR10146:SF14">
    <property type="entry name" value="PYRIDOXAL PHOSPHATE HOMEOSTASIS PROTEIN"/>
    <property type="match status" value="1"/>
</dbReference>
<comment type="caution">
    <text evidence="6">The sequence shown here is derived from an EMBL/GenBank/DDBJ whole genome shotgun (WGS) entry which is preliminary data.</text>
</comment>
<comment type="function">
    <text evidence="2">Pyridoxal 5'-phosphate (PLP)-binding protein, which is involved in PLP homeostasis.</text>
</comment>
<evidence type="ECO:0000256" key="4">
    <source>
        <dbReference type="RuleBase" id="RU004514"/>
    </source>
</evidence>
<accession>A0A1V2ZY52</accession>
<organism evidence="6 7">
    <name type="scientific">Thioalkalivibrio halophilus</name>
    <dbReference type="NCBI Taxonomy" id="252474"/>
    <lineage>
        <taxon>Bacteria</taxon>
        <taxon>Pseudomonadati</taxon>
        <taxon>Pseudomonadota</taxon>
        <taxon>Gammaproteobacteria</taxon>
        <taxon>Chromatiales</taxon>
        <taxon>Ectothiorhodospiraceae</taxon>
        <taxon>Thioalkalivibrio</taxon>
    </lineage>
</organism>
<feature type="modified residue" description="N6-(pyridoxal phosphate)lysine" evidence="2 3">
    <location>
        <position position="36"/>
    </location>
</feature>
<dbReference type="PIRSF" id="PIRSF004848">
    <property type="entry name" value="YBL036c_PLPDEIII"/>
    <property type="match status" value="1"/>
</dbReference>
<sequence>MSTPEAALERVHARITQACHRAGRPRDSVRLLAVSKTRDVAEIRALHRLGQTAFGENYVQELIDKHDALEAPPEPAGIEWHFIGPLQSNKTRAVAERAAWVHTLEREKIARRLSEQRPEHLGPLQVCIQVNVSGEPQKAGVEPDALPALADAIAALPHLHLRGLMTLPAAETDPERQRIPFARLRELRDDLCRRGHELDTLSMGMSGDLEAAILEGASLVRIGTDLFGPRPA</sequence>
<comment type="cofactor">
    <cofactor evidence="3">
        <name>pyridoxal 5'-phosphate</name>
        <dbReference type="ChEBI" id="CHEBI:597326"/>
    </cofactor>
</comment>
<evidence type="ECO:0000259" key="5">
    <source>
        <dbReference type="Pfam" id="PF01168"/>
    </source>
</evidence>
<dbReference type="HAMAP" id="MF_02087">
    <property type="entry name" value="PLP_homeostasis"/>
    <property type="match status" value="1"/>
</dbReference>
<evidence type="ECO:0000256" key="2">
    <source>
        <dbReference type="HAMAP-Rule" id="MF_02087"/>
    </source>
</evidence>
<dbReference type="InterPro" id="IPR001608">
    <property type="entry name" value="Ala_racemase_N"/>
</dbReference>
<reference evidence="6 7" key="1">
    <citation type="submission" date="2017-02" db="EMBL/GenBank/DDBJ databases">
        <title>Genomic diversity within the haloalkaliphilic genus Thioalkalivibrio.</title>
        <authorList>
            <person name="Ahn A.-C."/>
            <person name="Meier-Kolthoff J."/>
            <person name="Overmars L."/>
            <person name="Richter M."/>
            <person name="Woyke T."/>
            <person name="Sorokin D.Y."/>
            <person name="Muyzer G."/>
        </authorList>
    </citation>
    <scope>NUCLEOTIDE SEQUENCE [LARGE SCALE GENOMIC DNA]</scope>
    <source>
        <strain evidence="6 7">HL17</strain>
    </source>
</reference>
<name>A0A1V2ZY52_9GAMM</name>
<evidence type="ECO:0000256" key="1">
    <source>
        <dbReference type="ARBA" id="ARBA00022898"/>
    </source>
</evidence>
<dbReference type="NCBIfam" id="TIGR00044">
    <property type="entry name" value="YggS family pyridoxal phosphate-dependent enzyme"/>
    <property type="match status" value="1"/>
</dbReference>
<evidence type="ECO:0000313" key="6">
    <source>
        <dbReference type="EMBL" id="OOC09995.1"/>
    </source>
</evidence>
<comment type="similarity">
    <text evidence="2 4">Belongs to the pyridoxal phosphate-binding protein YggS/PROSC family.</text>
</comment>
<dbReference type="Proteomes" id="UP000189177">
    <property type="component" value="Unassembled WGS sequence"/>
</dbReference>
<gene>
    <name evidence="6" type="ORF">B1A74_08010</name>
</gene>
<dbReference type="Pfam" id="PF01168">
    <property type="entry name" value="Ala_racemase_N"/>
    <property type="match status" value="1"/>
</dbReference>
<proteinExistence type="inferred from homology"/>
<keyword evidence="7" id="KW-1185">Reference proteome</keyword>
<dbReference type="InterPro" id="IPR029066">
    <property type="entry name" value="PLP-binding_barrel"/>
</dbReference>
<evidence type="ECO:0000313" key="7">
    <source>
        <dbReference type="Proteomes" id="UP000189177"/>
    </source>
</evidence>
<feature type="domain" description="Alanine racemase N-terminal" evidence="5">
    <location>
        <begin position="9"/>
        <end position="231"/>
    </location>
</feature>
<dbReference type="EMBL" id="MUZR01000027">
    <property type="protein sequence ID" value="OOC09995.1"/>
    <property type="molecule type" value="Genomic_DNA"/>
</dbReference>
<dbReference type="FunFam" id="3.20.20.10:FF:000018">
    <property type="entry name" value="Pyridoxal phosphate homeostasis protein"/>
    <property type="match status" value="1"/>
</dbReference>
<dbReference type="STRING" id="252474.B1A74_08010"/>